<reference evidence="3 4" key="1">
    <citation type="submission" date="2016-08" db="EMBL/GenBank/DDBJ databases">
        <authorList>
            <person name="Seilhamer J.J."/>
        </authorList>
    </citation>
    <scope>NUCLEOTIDE SEQUENCE [LARGE SCALE GENOMIC DNA]</scope>
    <source>
        <strain evidence="3 4">A37T2</strain>
    </source>
</reference>
<dbReference type="InterPro" id="IPR022742">
    <property type="entry name" value="Hydrolase_4"/>
</dbReference>
<evidence type="ECO:0000259" key="2">
    <source>
        <dbReference type="Pfam" id="PF12146"/>
    </source>
</evidence>
<keyword evidence="4" id="KW-1185">Reference proteome</keyword>
<feature type="domain" description="Serine aminopeptidase S33" evidence="2">
    <location>
        <begin position="199"/>
        <end position="437"/>
    </location>
</feature>
<organism evidence="3 4">
    <name type="scientific">Chitinophaga costaii</name>
    <dbReference type="NCBI Taxonomy" id="1335309"/>
    <lineage>
        <taxon>Bacteria</taxon>
        <taxon>Pseudomonadati</taxon>
        <taxon>Bacteroidota</taxon>
        <taxon>Chitinophagia</taxon>
        <taxon>Chitinophagales</taxon>
        <taxon>Chitinophagaceae</taxon>
        <taxon>Chitinophaga</taxon>
    </lineage>
</organism>
<dbReference type="RefSeq" id="WP_089712432.1">
    <property type="nucleotide sequence ID" value="NZ_FMAR01000007.1"/>
</dbReference>
<gene>
    <name evidence="3" type="ORF">GA0116948_107150</name>
</gene>
<dbReference type="PANTHER" id="PTHR43265:SF1">
    <property type="entry name" value="ESTERASE ESTD"/>
    <property type="match status" value="1"/>
</dbReference>
<sequence length="478" mass="52340">MKYVIAFMLALLTGAAAMAQKDPQPDITGNWYSVLNVNGHKLRINLILQKKSDTSYSGQLLSPDQMKTGLPLTRAALHGDTLFLEVATANARFEGVWDYRASAYIGSYKQNGLSLPTGFSRTETSVQDIQPNRPQNPKPPFNYVVQEVLIPNDSARLTLAGTFTRPSRNKRYPVVVMITGSGPQDRDETVFGHKPFWIIADQLTRDGVAVLRYDDRGVGASTGAYGTAGIADFASDAKAAIAYLRTRPDVDVNHIGLLGHSEGGNILQVVAADNPQVAFAISLSGPGVKGEDMMLKQNELVYRSIGAPDTVVNNRLSNMKALFDIVTTQTEKDIIKQQLTAEATKQYAALSPEDKAKMPEAQYVVSIVTSLMSPEMSSILRFDPAAYLPRIHCPFLAIGGSRDVQVDADQNLKGMEAELRKGGNKKLTIRKFDGLNHLLQECQECTVGEYKTLEQSISPTVVDFISNWVTLLPTLETK</sequence>
<dbReference type="PANTHER" id="PTHR43265">
    <property type="entry name" value="ESTERASE ESTD"/>
    <property type="match status" value="1"/>
</dbReference>
<protein>
    <recommendedName>
        <fullName evidence="2">Serine aminopeptidase S33 domain-containing protein</fullName>
    </recommendedName>
</protein>
<dbReference type="Gene3D" id="3.40.50.1820">
    <property type="entry name" value="alpha/beta hydrolase"/>
    <property type="match status" value="1"/>
</dbReference>
<name>A0A1C4E7R9_9BACT</name>
<evidence type="ECO:0000313" key="4">
    <source>
        <dbReference type="Proteomes" id="UP000242818"/>
    </source>
</evidence>
<dbReference type="SUPFAM" id="SSF53474">
    <property type="entry name" value="alpha/beta-Hydrolases"/>
    <property type="match status" value="1"/>
</dbReference>
<dbReference type="EMBL" id="FMAR01000007">
    <property type="protein sequence ID" value="SCC39683.1"/>
    <property type="molecule type" value="Genomic_DNA"/>
</dbReference>
<dbReference type="Pfam" id="PF12146">
    <property type="entry name" value="Hydrolase_4"/>
    <property type="match status" value="1"/>
</dbReference>
<evidence type="ECO:0000313" key="3">
    <source>
        <dbReference type="EMBL" id="SCC39683.1"/>
    </source>
</evidence>
<keyword evidence="1" id="KW-0732">Signal</keyword>
<evidence type="ECO:0000256" key="1">
    <source>
        <dbReference type="SAM" id="SignalP"/>
    </source>
</evidence>
<feature type="chain" id="PRO_5008690946" description="Serine aminopeptidase S33 domain-containing protein" evidence="1">
    <location>
        <begin position="20"/>
        <end position="478"/>
    </location>
</feature>
<proteinExistence type="predicted"/>
<dbReference type="OrthoDB" id="9809549at2"/>
<dbReference type="InterPro" id="IPR053145">
    <property type="entry name" value="AB_hydrolase_Est10"/>
</dbReference>
<dbReference type="Proteomes" id="UP000242818">
    <property type="component" value="Unassembled WGS sequence"/>
</dbReference>
<dbReference type="InterPro" id="IPR029058">
    <property type="entry name" value="AB_hydrolase_fold"/>
</dbReference>
<dbReference type="GO" id="GO:0052689">
    <property type="term" value="F:carboxylic ester hydrolase activity"/>
    <property type="evidence" value="ECO:0007669"/>
    <property type="project" value="TreeGrafter"/>
</dbReference>
<accession>A0A1C4E7R9</accession>
<dbReference type="STRING" id="1335309.GA0116948_107150"/>
<feature type="signal peptide" evidence="1">
    <location>
        <begin position="1"/>
        <end position="19"/>
    </location>
</feature>
<dbReference type="AlphaFoldDB" id="A0A1C4E7R9"/>